<dbReference type="PANTHER" id="PTHR43280">
    <property type="entry name" value="ARAC-FAMILY TRANSCRIPTIONAL REGULATOR"/>
    <property type="match status" value="1"/>
</dbReference>
<dbReference type="AlphaFoldDB" id="A0A562T1H7"/>
<dbReference type="Pfam" id="PF12833">
    <property type="entry name" value="HTH_18"/>
    <property type="match status" value="1"/>
</dbReference>
<keyword evidence="6" id="KW-1185">Reference proteome</keyword>
<dbReference type="InterPro" id="IPR018060">
    <property type="entry name" value="HTH_AraC"/>
</dbReference>
<proteinExistence type="predicted"/>
<dbReference type="InterPro" id="IPR046532">
    <property type="entry name" value="DUF6597"/>
</dbReference>
<name>A0A562T1H7_CHIJA</name>
<dbReference type="Proteomes" id="UP000316778">
    <property type="component" value="Unassembled WGS sequence"/>
</dbReference>
<dbReference type="EMBL" id="VLLG01000004">
    <property type="protein sequence ID" value="TWI86740.1"/>
    <property type="molecule type" value="Genomic_DNA"/>
</dbReference>
<feature type="domain" description="HTH araC/xylS-type" evidence="4">
    <location>
        <begin position="157"/>
        <end position="259"/>
    </location>
</feature>
<evidence type="ECO:0000259" key="4">
    <source>
        <dbReference type="PROSITE" id="PS01124"/>
    </source>
</evidence>
<protein>
    <submittedName>
        <fullName evidence="5">AraC-like DNA-binding protein</fullName>
    </submittedName>
</protein>
<dbReference type="SUPFAM" id="SSF46689">
    <property type="entry name" value="Homeodomain-like"/>
    <property type="match status" value="1"/>
</dbReference>
<gene>
    <name evidence="5" type="ORF">LX66_4003</name>
</gene>
<keyword evidence="2 5" id="KW-0238">DNA-binding</keyword>
<sequence length="272" mass="31404">MQYKQIPPPAFLQDYVRYFWVLENDGDDGLPRNLRAIADGSPGLIFQQTDCGTLCYEDRNRLPGMFLYGQTTKPRNMYATGKLCTIGIYFYPNALKSVFGLNANELTDDCLDLHSLNASQVISLSDQLLNTLSIQERIRALSSYLVTQVQAHNIPVDEPMRYAVSQIVQSKGHVSVKELREQLFLTERSFERRFKQWVGIPPKLFARICQFQASLAQLRHNRFDKLSDIAFELDYADHSHYIRAFKEFAGFSPNQYQKWSSEVVENLAEVRR</sequence>
<dbReference type="GO" id="GO:0043565">
    <property type="term" value="F:sequence-specific DNA binding"/>
    <property type="evidence" value="ECO:0007669"/>
    <property type="project" value="InterPro"/>
</dbReference>
<dbReference type="PANTHER" id="PTHR43280:SF2">
    <property type="entry name" value="HTH-TYPE TRANSCRIPTIONAL REGULATOR EXSA"/>
    <property type="match status" value="1"/>
</dbReference>
<dbReference type="InterPro" id="IPR009057">
    <property type="entry name" value="Homeodomain-like_sf"/>
</dbReference>
<accession>A0A562T1H7</accession>
<dbReference type="PROSITE" id="PS01124">
    <property type="entry name" value="HTH_ARAC_FAMILY_2"/>
    <property type="match status" value="1"/>
</dbReference>
<dbReference type="Pfam" id="PF20240">
    <property type="entry name" value="DUF6597"/>
    <property type="match status" value="1"/>
</dbReference>
<keyword evidence="3" id="KW-0804">Transcription</keyword>
<dbReference type="Gene3D" id="1.10.10.60">
    <property type="entry name" value="Homeodomain-like"/>
    <property type="match status" value="1"/>
</dbReference>
<dbReference type="GO" id="GO:0003700">
    <property type="term" value="F:DNA-binding transcription factor activity"/>
    <property type="evidence" value="ECO:0007669"/>
    <property type="project" value="InterPro"/>
</dbReference>
<dbReference type="RefSeq" id="WP_145716778.1">
    <property type="nucleotide sequence ID" value="NZ_BAAAFY010000004.1"/>
</dbReference>
<evidence type="ECO:0000313" key="6">
    <source>
        <dbReference type="Proteomes" id="UP000316778"/>
    </source>
</evidence>
<evidence type="ECO:0000256" key="3">
    <source>
        <dbReference type="ARBA" id="ARBA00023163"/>
    </source>
</evidence>
<evidence type="ECO:0000256" key="2">
    <source>
        <dbReference type="ARBA" id="ARBA00023125"/>
    </source>
</evidence>
<dbReference type="SMART" id="SM00342">
    <property type="entry name" value="HTH_ARAC"/>
    <property type="match status" value="1"/>
</dbReference>
<reference evidence="5 6" key="1">
    <citation type="journal article" date="2013" name="Stand. Genomic Sci.">
        <title>Genomic Encyclopedia of Type Strains, Phase I: The one thousand microbial genomes (KMG-I) project.</title>
        <authorList>
            <person name="Kyrpides N.C."/>
            <person name="Woyke T."/>
            <person name="Eisen J.A."/>
            <person name="Garrity G."/>
            <person name="Lilburn T.G."/>
            <person name="Beck B.J."/>
            <person name="Whitman W.B."/>
            <person name="Hugenholtz P."/>
            <person name="Klenk H.P."/>
        </authorList>
    </citation>
    <scope>NUCLEOTIDE SEQUENCE [LARGE SCALE GENOMIC DNA]</scope>
    <source>
        <strain evidence="5 6">DSM 13484</strain>
    </source>
</reference>
<evidence type="ECO:0000256" key="1">
    <source>
        <dbReference type="ARBA" id="ARBA00023015"/>
    </source>
</evidence>
<evidence type="ECO:0000313" key="5">
    <source>
        <dbReference type="EMBL" id="TWI86740.1"/>
    </source>
</evidence>
<organism evidence="5 6">
    <name type="scientific">Chitinophaga japonensis</name>
    <name type="common">Flexibacter japonensis</name>
    <dbReference type="NCBI Taxonomy" id="104662"/>
    <lineage>
        <taxon>Bacteria</taxon>
        <taxon>Pseudomonadati</taxon>
        <taxon>Bacteroidota</taxon>
        <taxon>Chitinophagia</taxon>
        <taxon>Chitinophagales</taxon>
        <taxon>Chitinophagaceae</taxon>
        <taxon>Chitinophaga</taxon>
    </lineage>
</organism>
<keyword evidence="1" id="KW-0805">Transcription regulation</keyword>
<dbReference type="OrthoDB" id="323290at2"/>
<comment type="caution">
    <text evidence="5">The sequence shown here is derived from an EMBL/GenBank/DDBJ whole genome shotgun (WGS) entry which is preliminary data.</text>
</comment>